<name>A0AAV7LYA7_PLEWA</name>
<protein>
    <submittedName>
        <fullName evidence="2">Uncharacterized protein</fullName>
    </submittedName>
</protein>
<reference evidence="2" key="1">
    <citation type="journal article" date="2022" name="bioRxiv">
        <title>Sequencing and chromosome-scale assembly of the giantPleurodeles waltlgenome.</title>
        <authorList>
            <person name="Brown T."/>
            <person name="Elewa A."/>
            <person name="Iarovenko S."/>
            <person name="Subramanian E."/>
            <person name="Araus A.J."/>
            <person name="Petzold A."/>
            <person name="Susuki M."/>
            <person name="Suzuki K.-i.T."/>
            <person name="Hayashi T."/>
            <person name="Toyoda A."/>
            <person name="Oliveira C."/>
            <person name="Osipova E."/>
            <person name="Leigh N.D."/>
            <person name="Simon A."/>
            <person name="Yun M.H."/>
        </authorList>
    </citation>
    <scope>NUCLEOTIDE SEQUENCE</scope>
    <source>
        <strain evidence="2">20211129_DDA</strain>
        <tissue evidence="2">Liver</tissue>
    </source>
</reference>
<sequence length="82" mass="8711">MPDVWSCCRLPKPVPVLRPLDRETDMEVGPQGSKKLAPAKGSWSRVLRLSSLPVIAGDAGHRTPGTAAGVRARARSLTGARP</sequence>
<comment type="caution">
    <text evidence="2">The sequence shown here is derived from an EMBL/GenBank/DDBJ whole genome shotgun (WGS) entry which is preliminary data.</text>
</comment>
<dbReference type="EMBL" id="JANPWB010000014">
    <property type="protein sequence ID" value="KAJ1095789.1"/>
    <property type="molecule type" value="Genomic_DNA"/>
</dbReference>
<evidence type="ECO:0000256" key="1">
    <source>
        <dbReference type="SAM" id="MobiDB-lite"/>
    </source>
</evidence>
<evidence type="ECO:0000313" key="2">
    <source>
        <dbReference type="EMBL" id="KAJ1095789.1"/>
    </source>
</evidence>
<evidence type="ECO:0000313" key="3">
    <source>
        <dbReference type="Proteomes" id="UP001066276"/>
    </source>
</evidence>
<feature type="region of interest" description="Disordered" evidence="1">
    <location>
        <begin position="63"/>
        <end position="82"/>
    </location>
</feature>
<proteinExistence type="predicted"/>
<dbReference type="Proteomes" id="UP001066276">
    <property type="component" value="Chromosome 10"/>
</dbReference>
<dbReference type="AlphaFoldDB" id="A0AAV7LYA7"/>
<accession>A0AAV7LYA7</accession>
<organism evidence="2 3">
    <name type="scientific">Pleurodeles waltl</name>
    <name type="common">Iberian ribbed newt</name>
    <dbReference type="NCBI Taxonomy" id="8319"/>
    <lineage>
        <taxon>Eukaryota</taxon>
        <taxon>Metazoa</taxon>
        <taxon>Chordata</taxon>
        <taxon>Craniata</taxon>
        <taxon>Vertebrata</taxon>
        <taxon>Euteleostomi</taxon>
        <taxon>Amphibia</taxon>
        <taxon>Batrachia</taxon>
        <taxon>Caudata</taxon>
        <taxon>Salamandroidea</taxon>
        <taxon>Salamandridae</taxon>
        <taxon>Pleurodelinae</taxon>
        <taxon>Pleurodeles</taxon>
    </lineage>
</organism>
<keyword evidence="3" id="KW-1185">Reference proteome</keyword>
<gene>
    <name evidence="2" type="ORF">NDU88_000945</name>
</gene>